<dbReference type="Pfam" id="PF02190">
    <property type="entry name" value="LON_substr_bdg"/>
    <property type="match status" value="1"/>
</dbReference>
<proteinExistence type="predicted"/>
<comment type="caution">
    <text evidence="2">The sequence shown here is derived from an EMBL/GenBank/DDBJ whole genome shotgun (WGS) entry which is preliminary data.</text>
</comment>
<dbReference type="GO" id="GO:0006508">
    <property type="term" value="P:proteolysis"/>
    <property type="evidence" value="ECO:0007669"/>
    <property type="project" value="UniProtKB-KW"/>
</dbReference>
<dbReference type="InParanoid" id="M7XQT1"/>
<keyword evidence="2" id="KW-0645">Protease</keyword>
<dbReference type="SUPFAM" id="SSF88697">
    <property type="entry name" value="PUA domain-like"/>
    <property type="match status" value="1"/>
</dbReference>
<dbReference type="Gene3D" id="2.30.130.40">
    <property type="entry name" value="LON domain-like"/>
    <property type="match status" value="1"/>
</dbReference>
<dbReference type="GO" id="GO:0008233">
    <property type="term" value="F:peptidase activity"/>
    <property type="evidence" value="ECO:0007669"/>
    <property type="project" value="UniProtKB-KW"/>
</dbReference>
<evidence type="ECO:0000259" key="1">
    <source>
        <dbReference type="SMART" id="SM00464"/>
    </source>
</evidence>
<organism evidence="2 3">
    <name type="scientific">Mariniradius saccharolyticus AK6</name>
    <dbReference type="NCBI Taxonomy" id="1239962"/>
    <lineage>
        <taxon>Bacteria</taxon>
        <taxon>Pseudomonadati</taxon>
        <taxon>Bacteroidota</taxon>
        <taxon>Cytophagia</taxon>
        <taxon>Cytophagales</taxon>
        <taxon>Cyclobacteriaceae</taxon>
        <taxon>Mariniradius</taxon>
    </lineage>
</organism>
<dbReference type="InterPro" id="IPR046336">
    <property type="entry name" value="Lon_prtase_N_sf"/>
</dbReference>
<reference evidence="2" key="1">
    <citation type="submission" date="2013-01" db="EMBL/GenBank/DDBJ databases">
        <title>Genome assembly of Mariniradius saccharolyticus AK6.</title>
        <authorList>
            <person name="Vaidya B."/>
            <person name="Khatri I."/>
            <person name="Tanuku N.R.S."/>
            <person name="Subramanian S."/>
            <person name="Pinnaka A."/>
        </authorList>
    </citation>
    <scope>NUCLEOTIDE SEQUENCE [LARGE SCALE GENOMIC DNA]</scope>
    <source>
        <strain evidence="2">AK6</strain>
    </source>
</reference>
<dbReference type="AlphaFoldDB" id="M7XQT1"/>
<dbReference type="InterPro" id="IPR015947">
    <property type="entry name" value="PUA-like_sf"/>
</dbReference>
<dbReference type="EMBL" id="AMZY02000028">
    <property type="protein sequence ID" value="EMS30887.1"/>
    <property type="molecule type" value="Genomic_DNA"/>
</dbReference>
<accession>M7XQT1</accession>
<feature type="domain" description="Lon N-terminal" evidence="1">
    <location>
        <begin position="7"/>
        <end position="182"/>
    </location>
</feature>
<keyword evidence="3" id="KW-1185">Reference proteome</keyword>
<keyword evidence="2" id="KW-0378">Hydrolase</keyword>
<evidence type="ECO:0000313" key="3">
    <source>
        <dbReference type="Proteomes" id="UP000010953"/>
    </source>
</evidence>
<dbReference type="Proteomes" id="UP000010953">
    <property type="component" value="Unassembled WGS sequence"/>
</dbReference>
<protein>
    <submittedName>
        <fullName evidence="2">ATP-dependent protease</fullName>
    </submittedName>
</protein>
<gene>
    <name evidence="2" type="ORF">C943_02811</name>
</gene>
<dbReference type="SMART" id="SM00464">
    <property type="entry name" value="LON"/>
    <property type="match status" value="1"/>
</dbReference>
<name>M7XQT1_9BACT</name>
<sequence>MYNMDGYLPLFPLKLVAFPDEPINLHIFEPRYKQLINDILETGDPFGIAVYIDSLMPFGTEVQLLDVSKLYEDGRMDIKTKALGVFEILSFDNPMPGKLYAGGKVSFKENDLKVPELIYREFLFYLKELLRLLNHPVDLVPFAVNSFSFAHKIGLTLAEEYELLTMEKESDRIAYLLRHLMKVIPVMREMEAAKKKIQMNGHFKNLDPLDF</sequence>
<dbReference type="STRING" id="1239962.C943_02811"/>
<evidence type="ECO:0000313" key="2">
    <source>
        <dbReference type="EMBL" id="EMS30887.1"/>
    </source>
</evidence>
<dbReference type="eggNOG" id="COG2802">
    <property type="taxonomic scope" value="Bacteria"/>
</dbReference>
<dbReference type="InterPro" id="IPR003111">
    <property type="entry name" value="Lon_prtase_N"/>
</dbReference>